<comment type="similarity">
    <text evidence="2">Belongs to the peptidase A1 family.</text>
</comment>
<dbReference type="EMBL" id="JAMFTS010000002">
    <property type="protein sequence ID" value="KAJ4797377.1"/>
    <property type="molecule type" value="Genomic_DNA"/>
</dbReference>
<gene>
    <name evidence="11" type="ORF">LUZ62_048623</name>
</gene>
<feature type="active site" evidence="9">
    <location>
        <position position="259"/>
    </location>
</feature>
<dbReference type="InterPro" id="IPR032861">
    <property type="entry name" value="TAXi_N"/>
</dbReference>
<evidence type="ECO:0000313" key="12">
    <source>
        <dbReference type="Proteomes" id="UP001140206"/>
    </source>
</evidence>
<evidence type="ECO:0000256" key="7">
    <source>
        <dbReference type="ARBA" id="ARBA00022989"/>
    </source>
</evidence>
<accession>A0AAV8FVV7</accession>
<keyword evidence="3 11" id="KW-0645">Protease</keyword>
<evidence type="ECO:0000256" key="2">
    <source>
        <dbReference type="ARBA" id="ARBA00007447"/>
    </source>
</evidence>
<dbReference type="AlphaFoldDB" id="A0AAV8FVV7"/>
<organism evidence="11 12">
    <name type="scientific">Rhynchospora pubera</name>
    <dbReference type="NCBI Taxonomy" id="906938"/>
    <lineage>
        <taxon>Eukaryota</taxon>
        <taxon>Viridiplantae</taxon>
        <taxon>Streptophyta</taxon>
        <taxon>Embryophyta</taxon>
        <taxon>Tracheophyta</taxon>
        <taxon>Spermatophyta</taxon>
        <taxon>Magnoliopsida</taxon>
        <taxon>Liliopsida</taxon>
        <taxon>Poales</taxon>
        <taxon>Cyperaceae</taxon>
        <taxon>Cyperoideae</taxon>
        <taxon>Rhynchosporeae</taxon>
        <taxon>Rhynchospora</taxon>
    </lineage>
</organism>
<dbReference type="InterPro" id="IPR032799">
    <property type="entry name" value="TAXi_C"/>
</dbReference>
<evidence type="ECO:0000256" key="9">
    <source>
        <dbReference type="PIRSR" id="PIRSR601461-1"/>
    </source>
</evidence>
<proteinExistence type="inferred from homology"/>
<dbReference type="InterPro" id="IPR021109">
    <property type="entry name" value="Peptidase_aspartic_dom_sf"/>
</dbReference>
<keyword evidence="8" id="KW-0472">Membrane</keyword>
<comment type="caution">
    <text evidence="11">The sequence shown here is derived from an EMBL/GenBank/DDBJ whole genome shotgun (WGS) entry which is preliminary data.</text>
</comment>
<dbReference type="PROSITE" id="PS51767">
    <property type="entry name" value="PEPTIDASE_A1"/>
    <property type="match status" value="1"/>
</dbReference>
<feature type="domain" description="Peptidase A1" evidence="10">
    <location>
        <begin position="43"/>
        <end position="384"/>
    </location>
</feature>
<dbReference type="GO" id="GO:0006508">
    <property type="term" value="P:proteolysis"/>
    <property type="evidence" value="ECO:0007669"/>
    <property type="project" value="UniProtKB-KW"/>
</dbReference>
<keyword evidence="6" id="KW-0378">Hydrolase</keyword>
<dbReference type="SUPFAM" id="SSF50630">
    <property type="entry name" value="Acid proteases"/>
    <property type="match status" value="1"/>
</dbReference>
<dbReference type="PANTHER" id="PTHR13683">
    <property type="entry name" value="ASPARTYL PROTEASES"/>
    <property type="match status" value="1"/>
</dbReference>
<evidence type="ECO:0000259" key="10">
    <source>
        <dbReference type="PROSITE" id="PS51767"/>
    </source>
</evidence>
<evidence type="ECO:0000256" key="4">
    <source>
        <dbReference type="ARBA" id="ARBA00022692"/>
    </source>
</evidence>
<dbReference type="GO" id="GO:0004190">
    <property type="term" value="F:aspartic-type endopeptidase activity"/>
    <property type="evidence" value="ECO:0007669"/>
    <property type="project" value="InterPro"/>
</dbReference>
<evidence type="ECO:0000256" key="6">
    <source>
        <dbReference type="ARBA" id="ARBA00022801"/>
    </source>
</evidence>
<evidence type="ECO:0000256" key="3">
    <source>
        <dbReference type="ARBA" id="ARBA00022670"/>
    </source>
</evidence>
<evidence type="ECO:0000256" key="8">
    <source>
        <dbReference type="ARBA" id="ARBA00023136"/>
    </source>
</evidence>
<dbReference type="Pfam" id="PF14541">
    <property type="entry name" value="TAXi_C"/>
    <property type="match status" value="1"/>
</dbReference>
<keyword evidence="12" id="KW-1185">Reference proteome</keyword>
<dbReference type="Pfam" id="PF14543">
    <property type="entry name" value="TAXi_N"/>
    <property type="match status" value="1"/>
</dbReference>
<dbReference type="GO" id="GO:0016020">
    <property type="term" value="C:membrane"/>
    <property type="evidence" value="ECO:0007669"/>
    <property type="project" value="UniProtKB-SubCell"/>
</dbReference>
<evidence type="ECO:0000313" key="11">
    <source>
        <dbReference type="EMBL" id="KAJ4797377.1"/>
    </source>
</evidence>
<evidence type="ECO:0000256" key="5">
    <source>
        <dbReference type="ARBA" id="ARBA00022729"/>
    </source>
</evidence>
<protein>
    <submittedName>
        <fullName evidence="11">Eukaryotic aspartyl protease family protein</fullName>
    </submittedName>
</protein>
<comment type="subcellular location">
    <subcellularLocation>
        <location evidence="1">Membrane</location>
    </subcellularLocation>
</comment>
<dbReference type="InterPro" id="IPR001461">
    <property type="entry name" value="Aspartic_peptidase_A1"/>
</dbReference>
<dbReference type="InterPro" id="IPR033121">
    <property type="entry name" value="PEPTIDASE_A1"/>
</dbReference>
<keyword evidence="4" id="KW-0812">Transmembrane</keyword>
<evidence type="ECO:0000256" key="1">
    <source>
        <dbReference type="ARBA" id="ARBA00004370"/>
    </source>
</evidence>
<name>A0AAV8FVV7_9POAL</name>
<dbReference type="PANTHER" id="PTHR13683:SF375">
    <property type="entry name" value="PEPTIDASE A1 DOMAIN-CONTAINING PROTEIN"/>
    <property type="match status" value="1"/>
</dbReference>
<keyword evidence="5" id="KW-0732">Signal</keyword>
<dbReference type="Proteomes" id="UP001140206">
    <property type="component" value="Chromosome 2"/>
</dbReference>
<reference evidence="11" key="1">
    <citation type="submission" date="2022-08" db="EMBL/GenBank/DDBJ databases">
        <authorList>
            <person name="Marques A."/>
        </authorList>
    </citation>
    <scope>NUCLEOTIDE SEQUENCE</scope>
    <source>
        <strain evidence="11">RhyPub2mFocal</strain>
        <tissue evidence="11">Leaves</tissue>
    </source>
</reference>
<feature type="active site" evidence="9">
    <location>
        <position position="59"/>
    </location>
</feature>
<dbReference type="Gene3D" id="2.40.70.10">
    <property type="entry name" value="Acid Proteases"/>
    <property type="match status" value="2"/>
</dbReference>
<keyword evidence="7" id="KW-1133">Transmembrane helix</keyword>
<sequence>MDSSLKTLLHNDIASIFSITQLLRWLLVILSVSQTFSLCNGYVYTLIRAGSTMQYVVFDTGSTIFWIQCHPCDPCVDQDTQHYSVGPKKILRWSDSHCPTTNPKFFDDEGLCAYLVRYNDGTTTSGKLARVTYGIFNSEFIVFGCSYSTTPKSAFGNPIITGVLGMGKEWDSHSVVSQNWDGRFSFCFESDTVELQRDRILVGPDSKVLPGANELEMIEGRVESHLYDVRLEGMHVWSSDGWQEINVDPGTFEGGCVLDTGTAMTHLVADAYDEVVSSMDDYFKRQGFIKQFSNPGFEKLCYEPNITTDLSTVQAPPVMLQFKGISGDPVYMMWGEKQLFDTDKFGGRCLQIVPTHESFTTIGAHQMTDIFFTFDQVKKRIYFSPLPHCNV</sequence>